<feature type="compositionally biased region" description="Polar residues" evidence="1">
    <location>
        <begin position="128"/>
        <end position="146"/>
    </location>
</feature>
<organism evidence="2 3">
    <name type="scientific">Lepraria finkii</name>
    <dbReference type="NCBI Taxonomy" id="1340010"/>
    <lineage>
        <taxon>Eukaryota</taxon>
        <taxon>Fungi</taxon>
        <taxon>Dikarya</taxon>
        <taxon>Ascomycota</taxon>
        <taxon>Pezizomycotina</taxon>
        <taxon>Lecanoromycetes</taxon>
        <taxon>OSLEUM clade</taxon>
        <taxon>Lecanoromycetidae</taxon>
        <taxon>Lecanorales</taxon>
        <taxon>Lecanorineae</taxon>
        <taxon>Stereocaulaceae</taxon>
        <taxon>Lepraria</taxon>
    </lineage>
</organism>
<evidence type="ECO:0000313" key="2">
    <source>
        <dbReference type="EMBL" id="KAL2044136.1"/>
    </source>
</evidence>
<feature type="region of interest" description="Disordered" evidence="1">
    <location>
        <begin position="203"/>
        <end position="230"/>
    </location>
</feature>
<evidence type="ECO:0000256" key="1">
    <source>
        <dbReference type="SAM" id="MobiDB-lite"/>
    </source>
</evidence>
<protein>
    <submittedName>
        <fullName evidence="2">Uncharacterized protein</fullName>
    </submittedName>
</protein>
<name>A0ABR4AH18_9LECA</name>
<reference evidence="2 3" key="1">
    <citation type="submission" date="2024-09" db="EMBL/GenBank/DDBJ databases">
        <title>Rethinking Asexuality: The Enigmatic Case of Functional Sexual Genes in Lepraria (Stereocaulaceae).</title>
        <authorList>
            <person name="Doellman M."/>
            <person name="Sun Y."/>
            <person name="Barcenas-Pena A."/>
            <person name="Lumbsch H.T."/>
            <person name="Grewe F."/>
        </authorList>
    </citation>
    <scope>NUCLEOTIDE SEQUENCE [LARGE SCALE GENOMIC DNA]</scope>
    <source>
        <strain evidence="2 3">Grewe 0041</strain>
    </source>
</reference>
<evidence type="ECO:0000313" key="3">
    <source>
        <dbReference type="Proteomes" id="UP001590951"/>
    </source>
</evidence>
<comment type="caution">
    <text evidence="2">The sequence shown here is derived from an EMBL/GenBank/DDBJ whole genome shotgun (WGS) entry which is preliminary data.</text>
</comment>
<feature type="compositionally biased region" description="Polar residues" evidence="1">
    <location>
        <begin position="42"/>
        <end position="51"/>
    </location>
</feature>
<feature type="region of interest" description="Disordered" evidence="1">
    <location>
        <begin position="289"/>
        <end position="313"/>
    </location>
</feature>
<dbReference type="Proteomes" id="UP001590951">
    <property type="component" value="Unassembled WGS sequence"/>
</dbReference>
<feature type="compositionally biased region" description="Polar residues" evidence="1">
    <location>
        <begin position="203"/>
        <end position="219"/>
    </location>
</feature>
<sequence length="313" mass="34522">MHINKTCTPTQPPKSIPHFGYNTSTTTSPSSSPGPEGPIYYIQQQTPTSMKMNKHSRSVSHTPNGVSGGTYVVAGYPPPTHYRQVSDLRPPPGIESVSPERRPPPLFYIFHSAPRGGYDVSYSRGGNTVPQHHPAVQSQKQRVNVDSSDEAEDSPHYIFIKPRTGVKQEKSTQSSRLINVSSTIRYLQKQTIHRSKVVLVVSQESRPRTSSGHTSQESCTAKRTATAADAAKHNIPEGFSLKNWDPTEAPIKLLGSVFDANSLGKWIYDWTALSPWSSATYDRSRRRPLGLDDSACGQDEASRRVCAPTDPLR</sequence>
<proteinExistence type="predicted"/>
<keyword evidence="3" id="KW-1185">Reference proteome</keyword>
<feature type="region of interest" description="Disordered" evidence="1">
    <location>
        <begin position="128"/>
        <end position="152"/>
    </location>
</feature>
<accession>A0ABR4AH18</accession>
<gene>
    <name evidence="2" type="ORF">ABVK25_012439</name>
</gene>
<feature type="compositionally biased region" description="Low complexity" evidence="1">
    <location>
        <begin position="23"/>
        <end position="38"/>
    </location>
</feature>
<feature type="region of interest" description="Disordered" evidence="1">
    <location>
        <begin position="1"/>
        <end position="66"/>
    </location>
</feature>
<dbReference type="EMBL" id="JBHFEH010000205">
    <property type="protein sequence ID" value="KAL2044136.1"/>
    <property type="molecule type" value="Genomic_DNA"/>
</dbReference>